<dbReference type="KEGG" id="cthe:Chro_5048"/>
<evidence type="ECO:0000313" key="2">
    <source>
        <dbReference type="EMBL" id="AFY90424.1"/>
    </source>
</evidence>
<keyword evidence="3" id="KW-1185">Reference proteome</keyword>
<dbReference type="InParanoid" id="K9U858"/>
<sequence length="142" mass="15235">MLNTTSHPEVKRIFSTCLLGLVAATGIGLNSLPARADVTSRSSSSNSATASDGGSVNQSTRQTNIIHSDGSGNHTSTQNSRVSGSASGENNRIDQQIDQYSDQDRRGDSTNSTTRQNAQSDAVTNGTDNRIQHKIDQFIRRR</sequence>
<feature type="compositionally biased region" description="Basic and acidic residues" evidence="1">
    <location>
        <begin position="130"/>
        <end position="142"/>
    </location>
</feature>
<feature type="compositionally biased region" description="Low complexity" evidence="1">
    <location>
        <begin position="35"/>
        <end position="55"/>
    </location>
</feature>
<feature type="compositionally biased region" description="Polar residues" evidence="1">
    <location>
        <begin position="56"/>
        <end position="90"/>
    </location>
</feature>
<feature type="region of interest" description="Disordered" evidence="1">
    <location>
        <begin position="35"/>
        <end position="142"/>
    </location>
</feature>
<dbReference type="AlphaFoldDB" id="K9U858"/>
<dbReference type="HOGENOM" id="CLU_1812353_0_0_3"/>
<evidence type="ECO:0000256" key="1">
    <source>
        <dbReference type="SAM" id="MobiDB-lite"/>
    </source>
</evidence>
<proteinExistence type="predicted"/>
<name>K9U858_CHRTP</name>
<dbReference type="RefSeq" id="WP_015156962.1">
    <property type="nucleotide sequence ID" value="NC_019695.1"/>
</dbReference>
<reference evidence="2 3" key="1">
    <citation type="submission" date="2012-06" db="EMBL/GenBank/DDBJ databases">
        <title>Finished chromosome of genome of Chroococcidiopsis thermalis PCC 7203.</title>
        <authorList>
            <consortium name="US DOE Joint Genome Institute"/>
            <person name="Gugger M."/>
            <person name="Coursin T."/>
            <person name="Rippka R."/>
            <person name="Tandeau De Marsac N."/>
            <person name="Huntemann M."/>
            <person name="Wei C.-L."/>
            <person name="Han J."/>
            <person name="Detter J.C."/>
            <person name="Han C."/>
            <person name="Tapia R."/>
            <person name="Davenport K."/>
            <person name="Daligault H."/>
            <person name="Erkkila T."/>
            <person name="Gu W."/>
            <person name="Munk A.C.C."/>
            <person name="Teshima H."/>
            <person name="Xu Y."/>
            <person name="Chain P."/>
            <person name="Chen A."/>
            <person name="Krypides N."/>
            <person name="Mavromatis K."/>
            <person name="Markowitz V."/>
            <person name="Szeto E."/>
            <person name="Ivanova N."/>
            <person name="Mikhailova N."/>
            <person name="Ovchinnikova G."/>
            <person name="Pagani I."/>
            <person name="Pati A."/>
            <person name="Goodwin L."/>
            <person name="Peters L."/>
            <person name="Pitluck S."/>
            <person name="Woyke T."/>
            <person name="Kerfeld C."/>
        </authorList>
    </citation>
    <scope>NUCLEOTIDE SEQUENCE [LARGE SCALE GENOMIC DNA]</scope>
    <source>
        <strain evidence="2 3">PCC 7203</strain>
    </source>
</reference>
<gene>
    <name evidence="2" type="ORF">Chro_5048</name>
</gene>
<dbReference type="STRING" id="251229.Chro_5048"/>
<dbReference type="Proteomes" id="UP000010384">
    <property type="component" value="Chromosome"/>
</dbReference>
<accession>K9U858</accession>
<evidence type="ECO:0000313" key="3">
    <source>
        <dbReference type="Proteomes" id="UP000010384"/>
    </source>
</evidence>
<dbReference type="EMBL" id="CP003597">
    <property type="protein sequence ID" value="AFY90424.1"/>
    <property type="molecule type" value="Genomic_DNA"/>
</dbReference>
<protein>
    <submittedName>
        <fullName evidence="2">Uncharacterized protein</fullName>
    </submittedName>
</protein>
<feature type="compositionally biased region" description="Polar residues" evidence="1">
    <location>
        <begin position="109"/>
        <end position="129"/>
    </location>
</feature>
<organism evidence="2 3">
    <name type="scientific">Chroococcidiopsis thermalis (strain PCC 7203)</name>
    <dbReference type="NCBI Taxonomy" id="251229"/>
    <lineage>
        <taxon>Bacteria</taxon>
        <taxon>Bacillati</taxon>
        <taxon>Cyanobacteriota</taxon>
        <taxon>Cyanophyceae</taxon>
        <taxon>Chroococcidiopsidales</taxon>
        <taxon>Chroococcidiopsidaceae</taxon>
        <taxon>Chroococcidiopsis</taxon>
    </lineage>
</organism>